<sequence length="45" mass="4699">MTFKLSILAALCLPAVFLALAIGVGTVLSLRYRARGKAAQPVLLA</sequence>
<evidence type="ECO:0000313" key="1">
    <source>
        <dbReference type="EMBL" id="AHB50283.1"/>
    </source>
</evidence>
<name>V5SIB7_9HYPH</name>
<protein>
    <submittedName>
        <fullName evidence="1">Uncharacterized protein</fullName>
    </submittedName>
</protein>
<dbReference type="KEGG" id="hni:W911_13205"/>
<reference evidence="1 2" key="1">
    <citation type="journal article" date="2014" name="Genome Announc.">
        <title>Complete Genome Sequence of Hyphomicrobium nitrativorans Strain NL23, a Denitrifying Bacterium Isolated from Biofilm of a Methanol-Fed Denitrification System Treating Seawater at the Montreal Biodome.</title>
        <authorList>
            <person name="Martineau C."/>
            <person name="Villeneuve C."/>
            <person name="Mauffrey F."/>
            <person name="Villemur R."/>
        </authorList>
    </citation>
    <scope>NUCLEOTIDE SEQUENCE [LARGE SCALE GENOMIC DNA]</scope>
    <source>
        <strain evidence="1">NL23</strain>
    </source>
</reference>
<keyword evidence="2" id="KW-1185">Reference proteome</keyword>
<dbReference type="RefSeq" id="WP_023787969.1">
    <property type="nucleotide sequence ID" value="NC_022997.1"/>
</dbReference>
<dbReference type="HOGENOM" id="CLU_3200800_0_0_5"/>
<dbReference type="AlphaFoldDB" id="V5SIB7"/>
<evidence type="ECO:0000313" key="2">
    <source>
        <dbReference type="Proteomes" id="UP000018542"/>
    </source>
</evidence>
<dbReference type="PATRIC" id="fig|1029756.8.peg.2748"/>
<dbReference type="Proteomes" id="UP000018542">
    <property type="component" value="Chromosome"/>
</dbReference>
<accession>V5SIB7</accession>
<gene>
    <name evidence="1" type="ORF">W911_13205</name>
</gene>
<organism evidence="1 2">
    <name type="scientific">Hyphomicrobium nitrativorans NL23</name>
    <dbReference type="NCBI Taxonomy" id="1029756"/>
    <lineage>
        <taxon>Bacteria</taxon>
        <taxon>Pseudomonadati</taxon>
        <taxon>Pseudomonadota</taxon>
        <taxon>Alphaproteobacteria</taxon>
        <taxon>Hyphomicrobiales</taxon>
        <taxon>Hyphomicrobiaceae</taxon>
        <taxon>Hyphomicrobium</taxon>
    </lineage>
</organism>
<proteinExistence type="predicted"/>
<dbReference type="EMBL" id="CP006912">
    <property type="protein sequence ID" value="AHB50283.1"/>
    <property type="molecule type" value="Genomic_DNA"/>
</dbReference>